<sequence>QPKVPVSSKYDRQIDRRSFGDRRYLYESPAAVPHFPHCLPPPPTDTRSNSKMPHQVEKLRIEEEDKAEKQKAVFHGSARPPSTWGRRDNEELEQIRRNLEPPKYAETVKLENVRPPAPYVASVVPEDINEEEE</sequence>
<reference evidence="3" key="1">
    <citation type="submission" date="2022-11" db="UniProtKB">
        <authorList>
            <consortium name="WormBaseParasite"/>
        </authorList>
    </citation>
    <scope>IDENTIFICATION</scope>
</reference>
<feature type="compositionally biased region" description="Basic and acidic residues" evidence="1">
    <location>
        <begin position="54"/>
        <end position="71"/>
    </location>
</feature>
<dbReference type="OMA" id="PPKYAET"/>
<evidence type="ECO:0000256" key="1">
    <source>
        <dbReference type="SAM" id="MobiDB-lite"/>
    </source>
</evidence>
<organism evidence="2 3">
    <name type="scientific">Romanomermis culicivorax</name>
    <name type="common">Nematode worm</name>
    <dbReference type="NCBI Taxonomy" id="13658"/>
    <lineage>
        <taxon>Eukaryota</taxon>
        <taxon>Metazoa</taxon>
        <taxon>Ecdysozoa</taxon>
        <taxon>Nematoda</taxon>
        <taxon>Enoplea</taxon>
        <taxon>Dorylaimia</taxon>
        <taxon>Mermithida</taxon>
        <taxon>Mermithoidea</taxon>
        <taxon>Mermithidae</taxon>
        <taxon>Romanomermis</taxon>
    </lineage>
</organism>
<accession>A0A915L1U3</accession>
<feature type="region of interest" description="Disordered" evidence="1">
    <location>
        <begin position="32"/>
        <end position="100"/>
    </location>
</feature>
<dbReference type="Proteomes" id="UP000887565">
    <property type="component" value="Unplaced"/>
</dbReference>
<evidence type="ECO:0000313" key="3">
    <source>
        <dbReference type="WBParaSite" id="nRc.2.0.1.t45038-RA"/>
    </source>
</evidence>
<protein>
    <submittedName>
        <fullName evidence="3">Uncharacterized protein</fullName>
    </submittedName>
</protein>
<dbReference type="AlphaFoldDB" id="A0A915L1U3"/>
<name>A0A915L1U3_ROMCU</name>
<evidence type="ECO:0000313" key="2">
    <source>
        <dbReference type="Proteomes" id="UP000887565"/>
    </source>
</evidence>
<feature type="compositionally biased region" description="Basic and acidic residues" evidence="1">
    <location>
        <begin position="85"/>
        <end position="100"/>
    </location>
</feature>
<dbReference type="WBParaSite" id="nRc.2.0.1.t45038-RA">
    <property type="protein sequence ID" value="nRc.2.0.1.t45038-RA"/>
    <property type="gene ID" value="nRc.2.0.1.g45038"/>
</dbReference>
<keyword evidence="2" id="KW-1185">Reference proteome</keyword>
<proteinExistence type="predicted"/>